<sequence>MRQESALAVGADGAGKLYAMVPLKVTYDEVADAAYIYFQAPGTRAATMYPCDPVDVNGMINLDFDATGRLIGLEVGPYVPQVRASNPRGRVRCNSFSITASPRRARQPHIRVA</sequence>
<evidence type="ECO:0000313" key="2">
    <source>
        <dbReference type="Proteomes" id="UP000624709"/>
    </source>
</evidence>
<reference evidence="1 2" key="1">
    <citation type="submission" date="2021-01" db="EMBL/GenBank/DDBJ databases">
        <title>Whole genome shotgun sequence of Actinoplanes palleronii NBRC 14916.</title>
        <authorList>
            <person name="Komaki H."/>
            <person name="Tamura T."/>
        </authorList>
    </citation>
    <scope>NUCLEOTIDE SEQUENCE [LARGE SCALE GENOMIC DNA]</scope>
    <source>
        <strain evidence="1 2">NBRC 14916</strain>
    </source>
</reference>
<protein>
    <recommendedName>
        <fullName evidence="3">DUF2283 domain-containing protein</fullName>
    </recommendedName>
</protein>
<proteinExistence type="predicted"/>
<evidence type="ECO:0008006" key="3">
    <source>
        <dbReference type="Google" id="ProtNLM"/>
    </source>
</evidence>
<keyword evidence="2" id="KW-1185">Reference proteome</keyword>
<accession>A0ABQ4BFV3</accession>
<name>A0ABQ4BFV3_9ACTN</name>
<dbReference type="EMBL" id="BOMS01000088">
    <property type="protein sequence ID" value="GIE69558.1"/>
    <property type="molecule type" value="Genomic_DNA"/>
</dbReference>
<organism evidence="1 2">
    <name type="scientific">Actinoplanes palleronii</name>
    <dbReference type="NCBI Taxonomy" id="113570"/>
    <lineage>
        <taxon>Bacteria</taxon>
        <taxon>Bacillati</taxon>
        <taxon>Actinomycetota</taxon>
        <taxon>Actinomycetes</taxon>
        <taxon>Micromonosporales</taxon>
        <taxon>Micromonosporaceae</taxon>
        <taxon>Actinoplanes</taxon>
    </lineage>
</organism>
<dbReference type="Proteomes" id="UP000624709">
    <property type="component" value="Unassembled WGS sequence"/>
</dbReference>
<evidence type="ECO:0000313" key="1">
    <source>
        <dbReference type="EMBL" id="GIE69558.1"/>
    </source>
</evidence>
<dbReference type="Pfam" id="PF10049">
    <property type="entry name" value="DUF2283"/>
    <property type="match status" value="1"/>
</dbReference>
<comment type="caution">
    <text evidence="1">The sequence shown here is derived from an EMBL/GenBank/DDBJ whole genome shotgun (WGS) entry which is preliminary data.</text>
</comment>
<gene>
    <name evidence="1" type="ORF">Apa02nite_056660</name>
</gene>
<dbReference type="InterPro" id="IPR019270">
    <property type="entry name" value="DUF2283"/>
</dbReference>